<evidence type="ECO:0000313" key="4">
    <source>
        <dbReference type="Proteomes" id="UP000735302"/>
    </source>
</evidence>
<dbReference type="InterPro" id="IPR001849">
    <property type="entry name" value="PH_domain"/>
</dbReference>
<dbReference type="Gene3D" id="2.30.29.30">
    <property type="entry name" value="Pleckstrin-homology domain (PH domain)/Phosphotyrosine-binding domain (PTB)"/>
    <property type="match status" value="1"/>
</dbReference>
<dbReference type="PANTHER" id="PTHR14336">
    <property type="entry name" value="TANDEM PH DOMAIN CONTAINING PROTEIN"/>
    <property type="match status" value="1"/>
</dbReference>
<dbReference type="EMBL" id="BLXT01001135">
    <property type="protein sequence ID" value="GFN83308.1"/>
    <property type="molecule type" value="Genomic_DNA"/>
</dbReference>
<dbReference type="Pfam" id="PF00169">
    <property type="entry name" value="PH"/>
    <property type="match status" value="1"/>
</dbReference>
<accession>A0AAV3YJW3</accession>
<keyword evidence="4" id="KW-1185">Reference proteome</keyword>
<comment type="caution">
    <text evidence="3">The sequence shown here is derived from an EMBL/GenBank/DDBJ whole genome shotgun (WGS) entry which is preliminary data.</text>
</comment>
<name>A0AAV3YJW3_9GAST</name>
<evidence type="ECO:0000259" key="2">
    <source>
        <dbReference type="PROSITE" id="PS50003"/>
    </source>
</evidence>
<feature type="compositionally biased region" description="Acidic residues" evidence="1">
    <location>
        <begin position="1"/>
        <end position="14"/>
    </location>
</feature>
<organism evidence="3 4">
    <name type="scientific">Plakobranchus ocellatus</name>
    <dbReference type="NCBI Taxonomy" id="259542"/>
    <lineage>
        <taxon>Eukaryota</taxon>
        <taxon>Metazoa</taxon>
        <taxon>Spiralia</taxon>
        <taxon>Lophotrochozoa</taxon>
        <taxon>Mollusca</taxon>
        <taxon>Gastropoda</taxon>
        <taxon>Heterobranchia</taxon>
        <taxon>Euthyneura</taxon>
        <taxon>Panpulmonata</taxon>
        <taxon>Sacoglossa</taxon>
        <taxon>Placobranchoidea</taxon>
        <taxon>Plakobranchidae</taxon>
        <taxon>Plakobranchus</taxon>
    </lineage>
</organism>
<dbReference type="AlphaFoldDB" id="A0AAV3YJW3"/>
<gene>
    <name evidence="3" type="ORF">PoB_000981400</name>
</gene>
<dbReference type="Proteomes" id="UP000735302">
    <property type="component" value="Unassembled WGS sequence"/>
</dbReference>
<protein>
    <submittedName>
        <fullName evidence="3">Pleckstrin homology domain-containing family a member 2</fullName>
    </submittedName>
</protein>
<feature type="compositionally biased region" description="Low complexity" evidence="1">
    <location>
        <begin position="17"/>
        <end position="27"/>
    </location>
</feature>
<dbReference type="PANTHER" id="PTHR14336:SF8">
    <property type="entry name" value="PROTEIN OPY1"/>
    <property type="match status" value="1"/>
</dbReference>
<dbReference type="PROSITE" id="PS50003">
    <property type="entry name" value="PH_DOMAIN"/>
    <property type="match status" value="1"/>
</dbReference>
<evidence type="ECO:0000256" key="1">
    <source>
        <dbReference type="SAM" id="MobiDB-lite"/>
    </source>
</evidence>
<feature type="region of interest" description="Disordered" evidence="1">
    <location>
        <begin position="1"/>
        <end position="39"/>
    </location>
</feature>
<reference evidence="3 4" key="1">
    <citation type="journal article" date="2021" name="Elife">
        <title>Chloroplast acquisition without the gene transfer in kleptoplastic sea slugs, Plakobranchus ocellatus.</title>
        <authorList>
            <person name="Maeda T."/>
            <person name="Takahashi S."/>
            <person name="Yoshida T."/>
            <person name="Shimamura S."/>
            <person name="Takaki Y."/>
            <person name="Nagai Y."/>
            <person name="Toyoda A."/>
            <person name="Suzuki Y."/>
            <person name="Arimoto A."/>
            <person name="Ishii H."/>
            <person name="Satoh N."/>
            <person name="Nishiyama T."/>
            <person name="Hasebe M."/>
            <person name="Maruyama T."/>
            <person name="Minagawa J."/>
            <person name="Obokata J."/>
            <person name="Shigenobu S."/>
        </authorList>
    </citation>
    <scope>NUCLEOTIDE SEQUENCE [LARGE SCALE GENOMIC DNA]</scope>
</reference>
<dbReference type="SUPFAM" id="SSF50729">
    <property type="entry name" value="PH domain-like"/>
    <property type="match status" value="1"/>
</dbReference>
<proteinExistence type="predicted"/>
<sequence>SGDGDSDSNSDDDESRSSSSGRISPSSLNRGLHSFTKDMGNSLDQNAKLGTINDVQPLKTGYCVKQGAVRKNWKRRYFTLHQMGLSYFKSEQSVPNSLFNKVILGFQALIRLELHPFNTHLENEGPCRFQGEFTRLCATNAPYSYEEIKYGYS</sequence>
<feature type="domain" description="PH" evidence="2">
    <location>
        <begin position="56"/>
        <end position="153"/>
    </location>
</feature>
<feature type="non-terminal residue" evidence="3">
    <location>
        <position position="1"/>
    </location>
</feature>
<evidence type="ECO:0000313" key="3">
    <source>
        <dbReference type="EMBL" id="GFN83308.1"/>
    </source>
</evidence>
<dbReference type="InterPro" id="IPR051707">
    <property type="entry name" value="PI-Interact_SigTrans_Reg"/>
</dbReference>
<dbReference type="InterPro" id="IPR011993">
    <property type="entry name" value="PH-like_dom_sf"/>
</dbReference>